<evidence type="ECO:0000313" key="3">
    <source>
        <dbReference type="Proteomes" id="UP001321018"/>
    </source>
</evidence>
<dbReference type="EMBL" id="JAOPKA010000015">
    <property type="protein sequence ID" value="MCU4743456.1"/>
    <property type="molecule type" value="Genomic_DNA"/>
</dbReference>
<dbReference type="AlphaFoldDB" id="A0AAP2Z1E6"/>
<organism evidence="2 3">
    <name type="scientific">Natronoglomus mannanivorans</name>
    <dbReference type="NCBI Taxonomy" id="2979990"/>
    <lineage>
        <taxon>Archaea</taxon>
        <taxon>Methanobacteriati</taxon>
        <taxon>Methanobacteriota</taxon>
        <taxon>Stenosarchaea group</taxon>
        <taxon>Halobacteria</taxon>
        <taxon>Halobacteriales</taxon>
        <taxon>Natrialbaceae</taxon>
        <taxon>Natronoglomus</taxon>
    </lineage>
</organism>
<sequence length="141" mass="16292">MSDDTDMTDDVDEQQTATWADVKEQENKKRQATKSFVLEYPNGLEAVFEYEMVENLGEIARRHTSERPTRTGQEPQRDMTEDDEWAFAADLFREAIVGAPDGFKPTEKEIREGLTKPVVDEMIEAISNFSTMDEETFIKFR</sequence>
<comment type="caution">
    <text evidence="2">The sequence shown here is derived from an EMBL/GenBank/DDBJ whole genome shotgun (WGS) entry which is preliminary data.</text>
</comment>
<feature type="compositionally biased region" description="Basic and acidic residues" evidence="1">
    <location>
        <begin position="60"/>
        <end position="79"/>
    </location>
</feature>
<dbReference type="Proteomes" id="UP001321018">
    <property type="component" value="Unassembled WGS sequence"/>
</dbReference>
<accession>A0AAP2Z1E6</accession>
<name>A0AAP2Z1E6_9EURY</name>
<gene>
    <name evidence="2" type="ORF">OB960_18885</name>
</gene>
<feature type="region of interest" description="Disordered" evidence="1">
    <location>
        <begin position="1"/>
        <end position="34"/>
    </location>
</feature>
<proteinExistence type="predicted"/>
<feature type="compositionally biased region" description="Acidic residues" evidence="1">
    <location>
        <begin position="1"/>
        <end position="13"/>
    </location>
</feature>
<dbReference type="RefSeq" id="WP_338005275.1">
    <property type="nucleotide sequence ID" value="NZ_JAOPKA010000015.1"/>
</dbReference>
<evidence type="ECO:0000313" key="2">
    <source>
        <dbReference type="EMBL" id="MCU4743456.1"/>
    </source>
</evidence>
<reference evidence="2" key="1">
    <citation type="submission" date="2022-09" db="EMBL/GenBank/DDBJ databases">
        <title>Enrichment on poylsaccharides allowed isolation of novel metabolic and taxonomic groups of Haloarchaea.</title>
        <authorList>
            <person name="Sorokin D.Y."/>
            <person name="Elcheninov A.G."/>
            <person name="Khizhniak T.V."/>
            <person name="Kolganova T.V."/>
            <person name="Kublanov I.V."/>
        </authorList>
    </citation>
    <scope>NUCLEOTIDE SEQUENCE</scope>
    <source>
        <strain evidence="2">AArc-xg1-1</strain>
    </source>
</reference>
<protein>
    <recommendedName>
        <fullName evidence="4">Tail assembly chaperone</fullName>
    </recommendedName>
</protein>
<feature type="region of interest" description="Disordered" evidence="1">
    <location>
        <begin position="60"/>
        <end position="80"/>
    </location>
</feature>
<evidence type="ECO:0000256" key="1">
    <source>
        <dbReference type="SAM" id="MobiDB-lite"/>
    </source>
</evidence>
<evidence type="ECO:0008006" key="4">
    <source>
        <dbReference type="Google" id="ProtNLM"/>
    </source>
</evidence>